<name>A0AAD3RY74_NEPGR</name>
<keyword evidence="1" id="KW-0812">Transmembrane</keyword>
<proteinExistence type="predicted"/>
<dbReference type="Proteomes" id="UP001279734">
    <property type="component" value="Unassembled WGS sequence"/>
</dbReference>
<keyword evidence="3" id="KW-1185">Reference proteome</keyword>
<gene>
    <name evidence="2" type="ORF">Nepgr_002337</name>
</gene>
<dbReference type="AlphaFoldDB" id="A0AAD3RY74"/>
<evidence type="ECO:0000256" key="1">
    <source>
        <dbReference type="SAM" id="Phobius"/>
    </source>
</evidence>
<reference evidence="2" key="1">
    <citation type="submission" date="2023-05" db="EMBL/GenBank/DDBJ databases">
        <title>Nepenthes gracilis genome sequencing.</title>
        <authorList>
            <person name="Fukushima K."/>
        </authorList>
    </citation>
    <scope>NUCLEOTIDE SEQUENCE</scope>
    <source>
        <strain evidence="2">SING2019-196</strain>
    </source>
</reference>
<keyword evidence="1" id="KW-0472">Membrane</keyword>
<organism evidence="2 3">
    <name type="scientific">Nepenthes gracilis</name>
    <name type="common">Slender pitcher plant</name>
    <dbReference type="NCBI Taxonomy" id="150966"/>
    <lineage>
        <taxon>Eukaryota</taxon>
        <taxon>Viridiplantae</taxon>
        <taxon>Streptophyta</taxon>
        <taxon>Embryophyta</taxon>
        <taxon>Tracheophyta</taxon>
        <taxon>Spermatophyta</taxon>
        <taxon>Magnoliopsida</taxon>
        <taxon>eudicotyledons</taxon>
        <taxon>Gunneridae</taxon>
        <taxon>Pentapetalae</taxon>
        <taxon>Caryophyllales</taxon>
        <taxon>Nepenthaceae</taxon>
        <taxon>Nepenthes</taxon>
    </lineage>
</organism>
<comment type="caution">
    <text evidence="2">The sequence shown here is derived from an EMBL/GenBank/DDBJ whole genome shotgun (WGS) entry which is preliminary data.</text>
</comment>
<feature type="transmembrane region" description="Helical" evidence="1">
    <location>
        <begin position="36"/>
        <end position="61"/>
    </location>
</feature>
<keyword evidence="1" id="KW-1133">Transmembrane helix</keyword>
<sequence length="93" mass="10154">MLLALSMIYPFAVLMGGFIIWDYLSQSDLIRNYPHLVILGTGLAFGFLVCTTLQSLLYLPFAITNALTARLNDGVPLVDGRLVLSVTVHLLAS</sequence>
<accession>A0AAD3RY74</accession>
<evidence type="ECO:0000313" key="3">
    <source>
        <dbReference type="Proteomes" id="UP001279734"/>
    </source>
</evidence>
<protein>
    <submittedName>
        <fullName evidence="2">Uncharacterized protein</fullName>
    </submittedName>
</protein>
<evidence type="ECO:0000313" key="2">
    <source>
        <dbReference type="EMBL" id="GMH00498.1"/>
    </source>
</evidence>
<feature type="transmembrane region" description="Helical" evidence="1">
    <location>
        <begin position="6"/>
        <end position="24"/>
    </location>
</feature>
<dbReference type="EMBL" id="BSYO01000002">
    <property type="protein sequence ID" value="GMH00498.1"/>
    <property type="molecule type" value="Genomic_DNA"/>
</dbReference>